<evidence type="ECO:0000256" key="5">
    <source>
        <dbReference type="SAM" id="Phobius"/>
    </source>
</evidence>
<feature type="transmembrane region" description="Helical" evidence="5">
    <location>
        <begin position="68"/>
        <end position="88"/>
    </location>
</feature>
<feature type="transmembrane region" description="Helical" evidence="5">
    <location>
        <begin position="100"/>
        <end position="122"/>
    </location>
</feature>
<organism evidence="7 8">
    <name type="scientific">candidate division KSB3 bacterium</name>
    <dbReference type="NCBI Taxonomy" id="2044937"/>
    <lineage>
        <taxon>Bacteria</taxon>
        <taxon>candidate division KSB3</taxon>
    </lineage>
</organism>
<feature type="transmembrane region" description="Helical" evidence="5">
    <location>
        <begin position="14"/>
        <end position="31"/>
    </location>
</feature>
<feature type="transmembrane region" description="Helical" evidence="5">
    <location>
        <begin position="208"/>
        <end position="225"/>
    </location>
</feature>
<evidence type="ECO:0000313" key="8">
    <source>
        <dbReference type="Proteomes" id="UP000230821"/>
    </source>
</evidence>
<protein>
    <recommendedName>
        <fullName evidence="6">Cation/H+ exchanger transmembrane domain-containing protein</fullName>
    </recommendedName>
</protein>
<dbReference type="AlphaFoldDB" id="A0A2G6KJA4"/>
<feature type="domain" description="Cation/H+ exchanger transmembrane" evidence="6">
    <location>
        <begin position="29"/>
        <end position="401"/>
    </location>
</feature>
<dbReference type="PANTHER" id="PTHR43021">
    <property type="entry name" value="NA(+)/H(+) ANTIPORTER-RELATED"/>
    <property type="match status" value="1"/>
</dbReference>
<gene>
    <name evidence="7" type="ORF">CSA56_03145</name>
</gene>
<dbReference type="Pfam" id="PF00999">
    <property type="entry name" value="Na_H_Exchanger"/>
    <property type="match status" value="1"/>
</dbReference>
<feature type="transmembrane region" description="Helical" evidence="5">
    <location>
        <begin position="311"/>
        <end position="334"/>
    </location>
</feature>
<evidence type="ECO:0000259" key="6">
    <source>
        <dbReference type="Pfam" id="PF00999"/>
    </source>
</evidence>
<dbReference type="PANTHER" id="PTHR43021:SF2">
    <property type="entry name" value="CATION_H+ EXCHANGER DOMAIN-CONTAINING PROTEIN"/>
    <property type="match status" value="1"/>
</dbReference>
<feature type="transmembrane region" description="Helical" evidence="5">
    <location>
        <begin position="284"/>
        <end position="305"/>
    </location>
</feature>
<dbReference type="InterPro" id="IPR038770">
    <property type="entry name" value="Na+/solute_symporter_sf"/>
</dbReference>
<comment type="subcellular location">
    <subcellularLocation>
        <location evidence="1">Membrane</location>
        <topology evidence="1">Multi-pass membrane protein</topology>
    </subcellularLocation>
</comment>
<proteinExistence type="predicted"/>
<reference evidence="7 8" key="1">
    <citation type="submission" date="2017-10" db="EMBL/GenBank/DDBJ databases">
        <title>Novel microbial diversity and functional potential in the marine mammal oral microbiome.</title>
        <authorList>
            <person name="Dudek N.K."/>
            <person name="Sun C.L."/>
            <person name="Burstein D."/>
            <person name="Kantor R.S."/>
            <person name="Aliaga Goltsman D.S."/>
            <person name="Bik E.M."/>
            <person name="Thomas B.C."/>
            <person name="Banfield J.F."/>
            <person name="Relman D.A."/>
        </authorList>
    </citation>
    <scope>NUCLEOTIDE SEQUENCE [LARGE SCALE GENOMIC DNA]</scope>
    <source>
        <strain evidence="7">DOLJORAL78_47_16</strain>
    </source>
</reference>
<accession>A0A2G6KJA4</accession>
<feature type="transmembrane region" description="Helical" evidence="5">
    <location>
        <begin position="128"/>
        <end position="148"/>
    </location>
</feature>
<feature type="transmembrane region" description="Helical" evidence="5">
    <location>
        <begin position="255"/>
        <end position="272"/>
    </location>
</feature>
<name>A0A2G6KJA4_9BACT</name>
<feature type="transmembrane region" description="Helical" evidence="5">
    <location>
        <begin position="160"/>
        <end position="188"/>
    </location>
</feature>
<dbReference type="Gene3D" id="1.20.1530.20">
    <property type="match status" value="1"/>
</dbReference>
<evidence type="ECO:0000256" key="4">
    <source>
        <dbReference type="ARBA" id="ARBA00023136"/>
    </source>
</evidence>
<sequence>MEAEHIAEQVLNPTFPMLLIVGITILTSFYAGRGMKYLKLPSIIGYMVSGVILGPSILNGLSESVQHHLSFITEIALGFVAVSIGIELKISSLKKLGTGIIYIIFAESLGAFLVVFVCTFFLTRDVPLSIIFGAIAPASAPAGTVAVIQEYKAKGSLTKALYAIVGFDDGLAIIIFGFASAIARSLLFSETGESASLLGMIILPCEEIMFSALLGGVMAVAFSFLARKLKHAGDVLILLVGFTFTMIGFSSMFHLSLILANMVLGMLVVNTQSHSVVQKIRDRLPLIMPLLFILFFTLAGANLHLNALPSLGVLGIVYILARSFGKISGVALGAMLGRVEQKIKKYAGIGILSQAGVAIGLALIVKHEFSGLGPVVDAATGMTEGGKIGAMIITTVTATCIFFEVIGPILAKIALTKAGEIQQTEKT</sequence>
<evidence type="ECO:0000256" key="2">
    <source>
        <dbReference type="ARBA" id="ARBA00022692"/>
    </source>
</evidence>
<keyword evidence="4 5" id="KW-0472">Membrane</keyword>
<dbReference type="GO" id="GO:0015297">
    <property type="term" value="F:antiporter activity"/>
    <property type="evidence" value="ECO:0007669"/>
    <property type="project" value="InterPro"/>
</dbReference>
<dbReference type="GO" id="GO:0016020">
    <property type="term" value="C:membrane"/>
    <property type="evidence" value="ECO:0007669"/>
    <property type="project" value="UniProtKB-SubCell"/>
</dbReference>
<keyword evidence="2 5" id="KW-0812">Transmembrane</keyword>
<feature type="transmembrane region" description="Helical" evidence="5">
    <location>
        <begin position="388"/>
        <end position="411"/>
    </location>
</feature>
<feature type="transmembrane region" description="Helical" evidence="5">
    <location>
        <begin position="346"/>
        <end position="365"/>
    </location>
</feature>
<evidence type="ECO:0000256" key="1">
    <source>
        <dbReference type="ARBA" id="ARBA00004141"/>
    </source>
</evidence>
<evidence type="ECO:0000313" key="7">
    <source>
        <dbReference type="EMBL" id="PIE35724.1"/>
    </source>
</evidence>
<comment type="caution">
    <text evidence="7">The sequence shown here is derived from an EMBL/GenBank/DDBJ whole genome shotgun (WGS) entry which is preliminary data.</text>
</comment>
<evidence type="ECO:0000256" key="3">
    <source>
        <dbReference type="ARBA" id="ARBA00022989"/>
    </source>
</evidence>
<feature type="transmembrane region" description="Helical" evidence="5">
    <location>
        <begin position="43"/>
        <end position="62"/>
    </location>
</feature>
<dbReference type="GO" id="GO:1902600">
    <property type="term" value="P:proton transmembrane transport"/>
    <property type="evidence" value="ECO:0007669"/>
    <property type="project" value="InterPro"/>
</dbReference>
<dbReference type="Proteomes" id="UP000230821">
    <property type="component" value="Unassembled WGS sequence"/>
</dbReference>
<keyword evidence="3 5" id="KW-1133">Transmembrane helix</keyword>
<dbReference type="InterPro" id="IPR006153">
    <property type="entry name" value="Cation/H_exchanger_TM"/>
</dbReference>
<dbReference type="EMBL" id="PDSK01000035">
    <property type="protein sequence ID" value="PIE35724.1"/>
    <property type="molecule type" value="Genomic_DNA"/>
</dbReference>
<feature type="transmembrane region" description="Helical" evidence="5">
    <location>
        <begin position="232"/>
        <end position="249"/>
    </location>
</feature>